<organism evidence="2 3">
    <name type="scientific">Tritrichomonas musculus</name>
    <dbReference type="NCBI Taxonomy" id="1915356"/>
    <lineage>
        <taxon>Eukaryota</taxon>
        <taxon>Metamonada</taxon>
        <taxon>Parabasalia</taxon>
        <taxon>Tritrichomonadida</taxon>
        <taxon>Tritrichomonadidae</taxon>
        <taxon>Tritrichomonas</taxon>
    </lineage>
</organism>
<feature type="domain" description="Protein kinase" evidence="1">
    <location>
        <begin position="201"/>
        <end position="438"/>
    </location>
</feature>
<evidence type="ECO:0000313" key="3">
    <source>
        <dbReference type="Proteomes" id="UP001470230"/>
    </source>
</evidence>
<dbReference type="SUPFAM" id="SSF56112">
    <property type="entry name" value="Protein kinase-like (PK-like)"/>
    <property type="match status" value="1"/>
</dbReference>
<name>A0ABR2HNA9_9EUKA</name>
<dbReference type="PANTHER" id="PTHR24361">
    <property type="entry name" value="MITOGEN-ACTIVATED KINASE KINASE KINASE"/>
    <property type="match status" value="1"/>
</dbReference>
<proteinExistence type="predicted"/>
<dbReference type="SMART" id="SM00220">
    <property type="entry name" value="S_TKc"/>
    <property type="match status" value="1"/>
</dbReference>
<evidence type="ECO:0000259" key="1">
    <source>
        <dbReference type="PROSITE" id="PS50011"/>
    </source>
</evidence>
<dbReference type="InterPro" id="IPR053235">
    <property type="entry name" value="Ser_Thr_kinase"/>
</dbReference>
<dbReference type="InterPro" id="IPR000719">
    <property type="entry name" value="Prot_kinase_dom"/>
</dbReference>
<keyword evidence="3" id="KW-1185">Reference proteome</keyword>
<dbReference type="Pfam" id="PF00069">
    <property type="entry name" value="Pkinase"/>
    <property type="match status" value="1"/>
</dbReference>
<dbReference type="EMBL" id="JAPFFF010000024">
    <property type="protein sequence ID" value="KAK8850202.1"/>
    <property type="molecule type" value="Genomic_DNA"/>
</dbReference>
<dbReference type="Gene3D" id="1.10.510.10">
    <property type="entry name" value="Transferase(Phosphotransferase) domain 1"/>
    <property type="match status" value="1"/>
</dbReference>
<dbReference type="InterPro" id="IPR011009">
    <property type="entry name" value="Kinase-like_dom_sf"/>
</dbReference>
<reference evidence="2 3" key="1">
    <citation type="submission" date="2024-04" db="EMBL/GenBank/DDBJ databases">
        <title>Tritrichomonas musculus Genome.</title>
        <authorList>
            <person name="Alves-Ferreira E."/>
            <person name="Grigg M."/>
            <person name="Lorenzi H."/>
            <person name="Galac M."/>
        </authorList>
    </citation>
    <scope>NUCLEOTIDE SEQUENCE [LARGE SCALE GENOMIC DNA]</scope>
    <source>
        <strain evidence="2 3">EAF2021</strain>
    </source>
</reference>
<gene>
    <name evidence="2" type="ORF">M9Y10_018326</name>
</gene>
<accession>A0ABR2HNA9</accession>
<evidence type="ECO:0000313" key="2">
    <source>
        <dbReference type="EMBL" id="KAK8850202.1"/>
    </source>
</evidence>
<dbReference type="PROSITE" id="PS00108">
    <property type="entry name" value="PROTEIN_KINASE_ST"/>
    <property type="match status" value="1"/>
</dbReference>
<comment type="caution">
    <text evidence="2">The sequence shown here is derived from an EMBL/GenBank/DDBJ whole genome shotgun (WGS) entry which is preliminary data.</text>
</comment>
<dbReference type="PROSITE" id="PS50011">
    <property type="entry name" value="PROTEIN_KINASE_DOM"/>
    <property type="match status" value="1"/>
</dbReference>
<dbReference type="Proteomes" id="UP001470230">
    <property type="component" value="Unassembled WGS sequence"/>
</dbReference>
<dbReference type="InterPro" id="IPR008271">
    <property type="entry name" value="Ser/Thr_kinase_AS"/>
</dbReference>
<dbReference type="Gene3D" id="3.30.200.20">
    <property type="entry name" value="Phosphorylase Kinase, domain 1"/>
    <property type="match status" value="1"/>
</dbReference>
<protein>
    <recommendedName>
        <fullName evidence="1">Protein kinase domain-containing protein</fullName>
    </recommendedName>
</protein>
<sequence>MKQLLANFLIFKELINQEKVKTINSKFNNIIQKYDFIHVSNELDNYPYLLQNILNSKEIVINYIIKEDKNINNSYFIAGFEKTVIFINALNANLFQTLLSNNPNATIFFLSDIRSNFEQFINVPNDQHEIDETFLTEIDNFNEKLGIYIKNIAPEPIIEVWEIIRSCISGYLIKKSYSKLNNKHDFSEKKTNIKVFKIKDFIELRTIGFGSTFLATLVYHIENEEIFVIKKIYGNNPENEKLLQREIENYKCLNYPLIPKFYGIIEGQNNPVIEFIKGKTLSKINQNNFSENDKVTIIFQLIMVFNYLHSHKEHFVYRDLKPNNIMIDENKRVFVIDFDRMAKTSDIESGLIKTADLQENYTAPEVHTGHLSPKCDIYSIGKMIKNIFKEAFIETSDKEIINDNLVIQSLYSKCTKDNFEERLTILELMIVFYLNFYLKINISIIPEDLEVIFIHGIFFNSSQYISLNIDKSIKYYLIAANQLGCRPRSYGSTI</sequence>